<evidence type="ECO:0000313" key="3">
    <source>
        <dbReference type="Proteomes" id="UP000192671"/>
    </source>
</evidence>
<comment type="caution">
    <text evidence="2">The sequence shown here is derived from an EMBL/GenBank/DDBJ whole genome shotgun (WGS) entry which is preliminary data.</text>
</comment>
<proteinExistence type="predicted"/>
<gene>
    <name evidence="2" type="ORF">A3835_02310</name>
</gene>
<sequence>MIRNLALVLLAMFLLSGCATTALNKSKKIQRTDKVIKSQKDSNSGIYYHISYGPEFDFAGNGRNKTFYYYLEIFPVKTDFINPYIKRNDEYVALTECYSKLLNVSSKTGVIHVSTKEYILPSNPNSIMLYRTLESKKRIELSDFSVCDSSVKWKRLQEAPKESNK</sequence>
<keyword evidence="1" id="KW-0732">Signal</keyword>
<accession>A0A1X0U308</accession>
<evidence type="ECO:0000313" key="2">
    <source>
        <dbReference type="EMBL" id="ORI08405.1"/>
    </source>
</evidence>
<feature type="chain" id="PRO_5012055108" description="Lipoprotein" evidence="1">
    <location>
        <begin position="22"/>
        <end position="165"/>
    </location>
</feature>
<evidence type="ECO:0008006" key="4">
    <source>
        <dbReference type="Google" id="ProtNLM"/>
    </source>
</evidence>
<organism evidence="2 3">
    <name type="scientific">Campylobacter concisus</name>
    <dbReference type="NCBI Taxonomy" id="199"/>
    <lineage>
        <taxon>Bacteria</taxon>
        <taxon>Pseudomonadati</taxon>
        <taxon>Campylobacterota</taxon>
        <taxon>Epsilonproteobacteria</taxon>
        <taxon>Campylobacterales</taxon>
        <taxon>Campylobacteraceae</taxon>
        <taxon>Campylobacter</taxon>
    </lineage>
</organism>
<dbReference type="EMBL" id="LVWL01000018">
    <property type="protein sequence ID" value="ORI08405.1"/>
    <property type="molecule type" value="Genomic_DNA"/>
</dbReference>
<dbReference type="AlphaFoldDB" id="A0A1X0U308"/>
<feature type="signal peptide" evidence="1">
    <location>
        <begin position="1"/>
        <end position="21"/>
    </location>
</feature>
<evidence type="ECO:0000256" key="1">
    <source>
        <dbReference type="SAM" id="SignalP"/>
    </source>
</evidence>
<protein>
    <recommendedName>
        <fullName evidence="4">Lipoprotein</fullName>
    </recommendedName>
</protein>
<dbReference type="PROSITE" id="PS51257">
    <property type="entry name" value="PROKAR_LIPOPROTEIN"/>
    <property type="match status" value="1"/>
</dbReference>
<reference evidence="2 3" key="1">
    <citation type="journal article" date="2017" name="Gene Rep">
        <title>The ribosomal RNA operon (rrn) of Campylobacter concisus supports molecular typing to genomospecies level.</title>
        <authorList>
            <person name="Huq M."/>
            <person name="Van T.T.H."/>
            <person name="Gurtler V."/>
            <person name="Elshagmani E."/>
            <person name="Allemailem K.S."/>
            <person name="Smooker P.M."/>
            <person name="Istivan T.S."/>
        </authorList>
    </citation>
    <scope>NUCLEOTIDE SEQUENCE [LARGE SCALE GENOMIC DNA]</scope>
    <source>
        <strain evidence="2 3">RCH 26</strain>
    </source>
</reference>
<dbReference type="Proteomes" id="UP000192671">
    <property type="component" value="Unassembled WGS sequence"/>
</dbReference>
<name>A0A1X0U308_9BACT</name>